<evidence type="ECO:0000256" key="1">
    <source>
        <dbReference type="ARBA" id="ARBA00022630"/>
    </source>
</evidence>
<keyword evidence="3" id="KW-0560">Oxidoreductase</keyword>
<dbReference type="Pfam" id="PF00296">
    <property type="entry name" value="Bac_luciferase"/>
    <property type="match status" value="1"/>
</dbReference>
<dbReference type="PANTHER" id="PTHR42847:SF4">
    <property type="entry name" value="ALKANESULFONATE MONOOXYGENASE-RELATED"/>
    <property type="match status" value="1"/>
</dbReference>
<dbReference type="EMBL" id="JABBXF010000016">
    <property type="protein sequence ID" value="NVK77891.1"/>
    <property type="molecule type" value="Genomic_DNA"/>
</dbReference>
<proteinExistence type="predicted"/>
<dbReference type="RefSeq" id="WP_171079664.1">
    <property type="nucleotide sequence ID" value="NZ_BNBU01000003.1"/>
</dbReference>
<dbReference type="GO" id="GO:0008726">
    <property type="term" value="F:alkanesulfonate monooxygenase activity"/>
    <property type="evidence" value="ECO:0007669"/>
    <property type="project" value="TreeGrafter"/>
</dbReference>
<keyword evidence="7" id="KW-1185">Reference proteome</keyword>
<dbReference type="SUPFAM" id="SSF51679">
    <property type="entry name" value="Bacterial luciferase-like"/>
    <property type="match status" value="1"/>
</dbReference>
<name>A0A7Y7B3G9_STRMO</name>
<dbReference type="InterPro" id="IPR011251">
    <property type="entry name" value="Luciferase-like_dom"/>
</dbReference>
<dbReference type="Gene3D" id="3.20.20.30">
    <property type="entry name" value="Luciferase-like domain"/>
    <property type="match status" value="1"/>
</dbReference>
<evidence type="ECO:0000313" key="6">
    <source>
        <dbReference type="EMBL" id="NVK77891.1"/>
    </source>
</evidence>
<dbReference type="Proteomes" id="UP000587462">
    <property type="component" value="Unassembled WGS sequence"/>
</dbReference>
<evidence type="ECO:0000259" key="5">
    <source>
        <dbReference type="Pfam" id="PF00296"/>
    </source>
</evidence>
<dbReference type="PANTHER" id="PTHR42847">
    <property type="entry name" value="ALKANESULFONATE MONOOXYGENASE"/>
    <property type="match status" value="1"/>
</dbReference>
<dbReference type="AlphaFoldDB" id="A0A7Y7B3G9"/>
<reference evidence="6 7" key="1">
    <citation type="submission" date="2020-04" db="EMBL/GenBank/DDBJ databases">
        <title>Draft Genome Sequence of Streptomyces morookaense DSM 40503, an 8-azaguanine-producing strain.</title>
        <authorList>
            <person name="Qi J."/>
            <person name="Gao J.-M."/>
        </authorList>
    </citation>
    <scope>NUCLEOTIDE SEQUENCE [LARGE SCALE GENOMIC DNA]</scope>
    <source>
        <strain evidence="6 7">DSM 40503</strain>
    </source>
</reference>
<evidence type="ECO:0000256" key="2">
    <source>
        <dbReference type="ARBA" id="ARBA00022643"/>
    </source>
</evidence>
<organism evidence="6 7">
    <name type="scientific">Streptomyces morookaense</name>
    <name type="common">Streptoverticillium morookaense</name>
    <dbReference type="NCBI Taxonomy" id="1970"/>
    <lineage>
        <taxon>Bacteria</taxon>
        <taxon>Bacillati</taxon>
        <taxon>Actinomycetota</taxon>
        <taxon>Actinomycetes</taxon>
        <taxon>Kitasatosporales</taxon>
        <taxon>Streptomycetaceae</taxon>
        <taxon>Streptomyces</taxon>
    </lineage>
</organism>
<evidence type="ECO:0000256" key="4">
    <source>
        <dbReference type="ARBA" id="ARBA00023033"/>
    </source>
</evidence>
<keyword evidence="1" id="KW-0285">Flavoprotein</keyword>
<dbReference type="GO" id="GO:0046306">
    <property type="term" value="P:alkanesulfonate catabolic process"/>
    <property type="evidence" value="ECO:0007669"/>
    <property type="project" value="TreeGrafter"/>
</dbReference>
<sequence>MRTGVVILPEHPWPEAREIWQAAEEAGFDHAWTYDHLTWRSLRDAPWFGSVPLLAAVAAVTRRIRIGPLVATPNFRHPVVLAKELMTLDHIAGGRLTAGIGAGADGFDAQALGGPALPPGARTRRFEEFVTLLDRLLRHPATDHDGPFYTARDARTVPGCVQQPRIPFAIAAAGPRGMRLAARYGQAWVTAGDPARPGRVTGPAVLPLLARQARAMDEACARAVRDPASLDRIVLGSRLVPDLTDSADRLTAFAAGCAALGFTDLVLHRPRPSGVFAGKAGTFDAVVAAALPHIARLRPAHDANGGAAGGDGPR</sequence>
<evidence type="ECO:0000256" key="3">
    <source>
        <dbReference type="ARBA" id="ARBA00023002"/>
    </source>
</evidence>
<comment type="caution">
    <text evidence="6">The sequence shown here is derived from an EMBL/GenBank/DDBJ whole genome shotgun (WGS) entry which is preliminary data.</text>
</comment>
<keyword evidence="2" id="KW-0288">FMN</keyword>
<protein>
    <submittedName>
        <fullName evidence="6">LLM class flavin-dependent oxidoreductase</fullName>
    </submittedName>
</protein>
<dbReference type="InterPro" id="IPR036661">
    <property type="entry name" value="Luciferase-like_sf"/>
</dbReference>
<accession>A0A7Y7B3G9</accession>
<feature type="domain" description="Luciferase-like" evidence="5">
    <location>
        <begin position="1"/>
        <end position="234"/>
    </location>
</feature>
<gene>
    <name evidence="6" type="ORF">HG542_09455</name>
</gene>
<keyword evidence="4" id="KW-0503">Monooxygenase</keyword>
<evidence type="ECO:0000313" key="7">
    <source>
        <dbReference type="Proteomes" id="UP000587462"/>
    </source>
</evidence>
<dbReference type="InterPro" id="IPR050172">
    <property type="entry name" value="SsuD_RutA_monooxygenase"/>
</dbReference>